<dbReference type="EMBL" id="CP121252">
    <property type="protein sequence ID" value="WFP15960.1"/>
    <property type="molecule type" value="Genomic_DNA"/>
</dbReference>
<reference evidence="1 2" key="1">
    <citation type="submission" date="2023-04" db="EMBL/GenBank/DDBJ databases">
        <title>Funneling lignin-derived compounds into biodiesel using alkali-halophilic Citricoccus sp. P2.</title>
        <authorList>
            <person name="Luo C.-B."/>
        </authorList>
    </citation>
    <scope>NUCLEOTIDE SEQUENCE [LARGE SCALE GENOMIC DNA]</scope>
    <source>
        <strain evidence="1 2">P2</strain>
    </source>
</reference>
<evidence type="ECO:0000313" key="1">
    <source>
        <dbReference type="EMBL" id="WFP15960.1"/>
    </source>
</evidence>
<proteinExistence type="predicted"/>
<keyword evidence="2" id="KW-1185">Reference proteome</keyword>
<sequence>MARTLSLGFPAQLVNIDDGGDPRWHPFGARLIRKSSGFSQGSSGVKLSSCGR</sequence>
<accession>A0ABY8H4E2</accession>
<name>A0ABY8H4E2_9MICC</name>
<gene>
    <name evidence="1" type="ORF">P8192_11230</name>
</gene>
<dbReference type="Proteomes" id="UP001219037">
    <property type="component" value="Chromosome"/>
</dbReference>
<evidence type="ECO:0000313" key="2">
    <source>
        <dbReference type="Proteomes" id="UP001219037"/>
    </source>
</evidence>
<protein>
    <submittedName>
        <fullName evidence="1">Uncharacterized protein</fullName>
    </submittedName>
</protein>
<organism evidence="1 2">
    <name type="scientific">Citricoccus muralis</name>
    <dbReference type="NCBI Taxonomy" id="169134"/>
    <lineage>
        <taxon>Bacteria</taxon>
        <taxon>Bacillati</taxon>
        <taxon>Actinomycetota</taxon>
        <taxon>Actinomycetes</taxon>
        <taxon>Micrococcales</taxon>
        <taxon>Micrococcaceae</taxon>
        <taxon>Citricoccus</taxon>
    </lineage>
</organism>
<dbReference type="RefSeq" id="WP_278157137.1">
    <property type="nucleotide sequence ID" value="NZ_CP121252.1"/>
</dbReference>